<dbReference type="AlphaFoldDB" id="A0A5B0P451"/>
<accession>A0A5B0P451</accession>
<reference evidence="2 3" key="1">
    <citation type="submission" date="2019-05" db="EMBL/GenBank/DDBJ databases">
        <title>Emergence of the Ug99 lineage of the wheat stem rust pathogen through somatic hybridization.</title>
        <authorList>
            <person name="Li F."/>
            <person name="Upadhyaya N.M."/>
            <person name="Sperschneider J."/>
            <person name="Matny O."/>
            <person name="Nguyen-Phuc H."/>
            <person name="Mago R."/>
            <person name="Raley C."/>
            <person name="Miller M.E."/>
            <person name="Silverstein K.A.T."/>
            <person name="Henningsen E."/>
            <person name="Hirsch C.D."/>
            <person name="Visser B."/>
            <person name="Pretorius Z.A."/>
            <person name="Steffenson B.J."/>
            <person name="Schwessinger B."/>
            <person name="Dodds P.N."/>
            <person name="Figueroa M."/>
        </authorList>
    </citation>
    <scope>NUCLEOTIDE SEQUENCE [LARGE SCALE GENOMIC DNA]</scope>
    <source>
        <strain evidence="2 3">Ug99</strain>
    </source>
</reference>
<proteinExistence type="predicted"/>
<sequence>MANVATINKYQGELDTEMAAEPSAEHKPSRNSTATTQHSKSTFLSASNYPFSTLKILKTP</sequence>
<feature type="compositionally biased region" description="Polar residues" evidence="1">
    <location>
        <begin position="30"/>
        <end position="42"/>
    </location>
</feature>
<evidence type="ECO:0000256" key="1">
    <source>
        <dbReference type="SAM" id="MobiDB-lite"/>
    </source>
</evidence>
<gene>
    <name evidence="2" type="ORF">PGTUg99_006487</name>
</gene>
<protein>
    <submittedName>
        <fullName evidence="2">Uncharacterized protein</fullName>
    </submittedName>
</protein>
<dbReference type="Proteomes" id="UP000325313">
    <property type="component" value="Unassembled WGS sequence"/>
</dbReference>
<name>A0A5B0P451_PUCGR</name>
<dbReference type="EMBL" id="VDEP01000372">
    <property type="protein sequence ID" value="KAA1095260.1"/>
    <property type="molecule type" value="Genomic_DNA"/>
</dbReference>
<organism evidence="2 3">
    <name type="scientific">Puccinia graminis f. sp. tritici</name>
    <dbReference type="NCBI Taxonomy" id="56615"/>
    <lineage>
        <taxon>Eukaryota</taxon>
        <taxon>Fungi</taxon>
        <taxon>Dikarya</taxon>
        <taxon>Basidiomycota</taxon>
        <taxon>Pucciniomycotina</taxon>
        <taxon>Pucciniomycetes</taxon>
        <taxon>Pucciniales</taxon>
        <taxon>Pucciniaceae</taxon>
        <taxon>Puccinia</taxon>
    </lineage>
</organism>
<evidence type="ECO:0000313" key="2">
    <source>
        <dbReference type="EMBL" id="KAA1095260.1"/>
    </source>
</evidence>
<feature type="region of interest" description="Disordered" evidence="1">
    <location>
        <begin position="1"/>
        <end position="42"/>
    </location>
</feature>
<comment type="caution">
    <text evidence="2">The sequence shown here is derived from an EMBL/GenBank/DDBJ whole genome shotgun (WGS) entry which is preliminary data.</text>
</comment>
<evidence type="ECO:0000313" key="3">
    <source>
        <dbReference type="Proteomes" id="UP000325313"/>
    </source>
</evidence>